<dbReference type="Pfam" id="PF01126">
    <property type="entry name" value="Heme_oxygenase"/>
    <property type="match status" value="1"/>
</dbReference>
<evidence type="ECO:0000313" key="6">
    <source>
        <dbReference type="Proteomes" id="UP000030651"/>
    </source>
</evidence>
<sequence>MEETDRSLGDSINVATRSIHARLNKLIIARLPLAIPPQVKDPSNYVSGLLHITPIYGTFESLWKSILELPSSTENDSTKDGHSCEACKPSSAIHHTSDSLDEPHQPVVCTRIQSLLQHLHTNDLERVASLKKDIAFMTGWSPELLDEQLTSAAESPFLSAFVEHIRRSVQERPQVLLAYAWVLYMALFSGGRFMKASLSKIDPGFWTANTMATAPPKQDGLPLNFFTFDAPNEGDEIKLAFKKRLAESESLLTQDEREDVVMEAQRIFEFMVEIVGELDGVCSTGPQDQEQDSDEGIMWRMSRLLGLRARDSVAVAKDRRAWAKWLEKQQTVDEDGEIKDESRPADEDDDDADVLAACWHGEISDDNRHLTFTRRSESGSDGP</sequence>
<dbReference type="CDD" id="cd19165">
    <property type="entry name" value="HemeO"/>
    <property type="match status" value="1"/>
</dbReference>
<protein>
    <recommendedName>
        <fullName evidence="7">Heme oxygenase-like protein</fullName>
    </recommendedName>
</protein>
<dbReference type="GO" id="GO:0004392">
    <property type="term" value="F:heme oxygenase (decyclizing) activity"/>
    <property type="evidence" value="ECO:0007669"/>
    <property type="project" value="InterPro"/>
</dbReference>
<keyword evidence="6" id="KW-1185">Reference proteome</keyword>
<dbReference type="STRING" id="1229662.W3X1K8"/>
<dbReference type="InterPro" id="IPR016084">
    <property type="entry name" value="Haem_Oase-like_multi-hlx"/>
</dbReference>
<dbReference type="GeneID" id="19272441"/>
<dbReference type="KEGG" id="pfy:PFICI_07428"/>
<organism evidence="5 6">
    <name type="scientific">Pestalotiopsis fici (strain W106-1 / CGMCC3.15140)</name>
    <dbReference type="NCBI Taxonomy" id="1229662"/>
    <lineage>
        <taxon>Eukaryota</taxon>
        <taxon>Fungi</taxon>
        <taxon>Dikarya</taxon>
        <taxon>Ascomycota</taxon>
        <taxon>Pezizomycotina</taxon>
        <taxon>Sordariomycetes</taxon>
        <taxon>Xylariomycetidae</taxon>
        <taxon>Amphisphaeriales</taxon>
        <taxon>Sporocadaceae</taxon>
        <taxon>Pestalotiopsis</taxon>
    </lineage>
</organism>
<dbReference type="InParanoid" id="W3X1K8"/>
<dbReference type="HOGENOM" id="CLU_038284_2_0_1"/>
<dbReference type="eggNOG" id="KOG4480">
    <property type="taxonomic scope" value="Eukaryota"/>
</dbReference>
<gene>
    <name evidence="5" type="ORF">PFICI_07428</name>
</gene>
<dbReference type="SUPFAM" id="SSF48613">
    <property type="entry name" value="Heme oxygenase-like"/>
    <property type="match status" value="1"/>
</dbReference>
<accession>W3X1K8</accession>
<name>W3X1K8_PESFW</name>
<dbReference type="GO" id="GO:0046872">
    <property type="term" value="F:metal ion binding"/>
    <property type="evidence" value="ECO:0007669"/>
    <property type="project" value="UniProtKB-KW"/>
</dbReference>
<keyword evidence="2" id="KW-0479">Metal-binding</keyword>
<evidence type="ECO:0000256" key="4">
    <source>
        <dbReference type="SAM" id="MobiDB-lite"/>
    </source>
</evidence>
<dbReference type="InterPro" id="IPR002051">
    <property type="entry name" value="Haem_Oase"/>
</dbReference>
<dbReference type="InterPro" id="IPR016053">
    <property type="entry name" value="Haem_Oase-like"/>
</dbReference>
<dbReference type="Gene3D" id="1.20.910.10">
    <property type="entry name" value="Heme oxygenase-like"/>
    <property type="match status" value="1"/>
</dbReference>
<evidence type="ECO:0008006" key="7">
    <source>
        <dbReference type="Google" id="ProtNLM"/>
    </source>
</evidence>
<dbReference type="AlphaFoldDB" id="W3X1K8"/>
<dbReference type="OMA" id="MYMALFA"/>
<dbReference type="GO" id="GO:0006788">
    <property type="term" value="P:heme oxidation"/>
    <property type="evidence" value="ECO:0007669"/>
    <property type="project" value="InterPro"/>
</dbReference>
<dbReference type="PANTHER" id="PTHR10720:SF0">
    <property type="entry name" value="HEME OXYGENASE"/>
    <property type="match status" value="1"/>
</dbReference>
<reference evidence="6" key="1">
    <citation type="journal article" date="2015" name="BMC Genomics">
        <title>Genomic and transcriptomic analysis of the endophytic fungus Pestalotiopsis fici reveals its lifestyle and high potential for synthesis of natural products.</title>
        <authorList>
            <person name="Wang X."/>
            <person name="Zhang X."/>
            <person name="Liu L."/>
            <person name="Xiang M."/>
            <person name="Wang W."/>
            <person name="Sun X."/>
            <person name="Che Y."/>
            <person name="Guo L."/>
            <person name="Liu G."/>
            <person name="Guo L."/>
            <person name="Wang C."/>
            <person name="Yin W.B."/>
            <person name="Stadler M."/>
            <person name="Zhang X."/>
            <person name="Liu X."/>
        </authorList>
    </citation>
    <scope>NUCLEOTIDE SEQUENCE [LARGE SCALE GENOMIC DNA]</scope>
    <source>
        <strain evidence="6">W106-1 / CGMCC3.15140</strain>
    </source>
</reference>
<keyword evidence="1" id="KW-0349">Heme</keyword>
<evidence type="ECO:0000256" key="3">
    <source>
        <dbReference type="ARBA" id="ARBA00023004"/>
    </source>
</evidence>
<evidence type="ECO:0000256" key="2">
    <source>
        <dbReference type="ARBA" id="ARBA00022723"/>
    </source>
</evidence>
<dbReference type="EMBL" id="KI912113">
    <property type="protein sequence ID" value="ETS79899.1"/>
    <property type="molecule type" value="Genomic_DNA"/>
</dbReference>
<dbReference type="OrthoDB" id="652091at2759"/>
<dbReference type="Proteomes" id="UP000030651">
    <property type="component" value="Unassembled WGS sequence"/>
</dbReference>
<proteinExistence type="predicted"/>
<feature type="region of interest" description="Disordered" evidence="4">
    <location>
        <begin position="331"/>
        <end position="354"/>
    </location>
</feature>
<dbReference type="PANTHER" id="PTHR10720">
    <property type="entry name" value="HEME OXYGENASE"/>
    <property type="match status" value="1"/>
</dbReference>
<evidence type="ECO:0000256" key="1">
    <source>
        <dbReference type="ARBA" id="ARBA00022617"/>
    </source>
</evidence>
<dbReference type="RefSeq" id="XP_007834200.1">
    <property type="nucleotide sequence ID" value="XM_007836009.1"/>
</dbReference>
<evidence type="ECO:0000313" key="5">
    <source>
        <dbReference type="EMBL" id="ETS79899.1"/>
    </source>
</evidence>
<keyword evidence="3" id="KW-0408">Iron</keyword>